<evidence type="ECO:0000313" key="2">
    <source>
        <dbReference type="Proteomes" id="UP000198582"/>
    </source>
</evidence>
<dbReference type="AlphaFoldDB" id="A0A1H8YMZ3"/>
<evidence type="ECO:0000313" key="1">
    <source>
        <dbReference type="EMBL" id="SEP53526.1"/>
    </source>
</evidence>
<sequence>MEQHEVTHPRLMTRLAAALRGEVSAQTVEAYRRAGVAAYEDLLAAEKLRDRLAGCGTCLWEARPGELSQLLCTWNAFVLQTLGEQFVEADYAADPRTVGYLPPVTAEQAAAFFGEVEQWSSLARRAVRDQAYDVGADVSLPAALPGWVDVEPCPRPHLAAMLAAARTMRDHAQAALADFVRAGIPDGKAGVPGKLDGMVAEADGAVSHAESLWSPTATEAVHQRVEASVKHGIASYHLVGQLLAMPTLLGRPETEVALVTGPRLPLPGQPGFDPWCLTDPGSRERWQHDPAARRAIDVLWRSDPAPAATLTVQDQIDAALGSGTVLAGTTPGGQPIGHYYCCPWPAIYLVRKPVLIAGRGLRPGDQFAFEVSAEEMFEGGAFKRALVLGPFHPTTEIDYCDPTTGGHRD</sequence>
<dbReference type="OrthoDB" id="54416at2"/>
<proteinExistence type="predicted"/>
<dbReference type="Proteomes" id="UP000198582">
    <property type="component" value="Unassembled WGS sequence"/>
</dbReference>
<gene>
    <name evidence="1" type="ORF">SAMN04489732_12813</name>
</gene>
<accession>A0A1H8YMZ3</accession>
<organism evidence="1 2">
    <name type="scientific">Amycolatopsis saalfeldensis</name>
    <dbReference type="NCBI Taxonomy" id="394193"/>
    <lineage>
        <taxon>Bacteria</taxon>
        <taxon>Bacillati</taxon>
        <taxon>Actinomycetota</taxon>
        <taxon>Actinomycetes</taxon>
        <taxon>Pseudonocardiales</taxon>
        <taxon>Pseudonocardiaceae</taxon>
        <taxon>Amycolatopsis</taxon>
    </lineage>
</organism>
<reference evidence="1 2" key="1">
    <citation type="submission" date="2016-10" db="EMBL/GenBank/DDBJ databases">
        <authorList>
            <person name="de Groot N.N."/>
        </authorList>
    </citation>
    <scope>NUCLEOTIDE SEQUENCE [LARGE SCALE GENOMIC DNA]</scope>
    <source>
        <strain evidence="1 2">DSM 44993</strain>
    </source>
</reference>
<name>A0A1H8YMZ3_9PSEU</name>
<dbReference type="EMBL" id="FOEF01000028">
    <property type="protein sequence ID" value="SEP53526.1"/>
    <property type="molecule type" value="Genomic_DNA"/>
</dbReference>
<dbReference type="STRING" id="394193.SAMN04489732_12813"/>
<dbReference type="RefSeq" id="WP_091628263.1">
    <property type="nucleotide sequence ID" value="NZ_FOEF01000028.1"/>
</dbReference>
<protein>
    <submittedName>
        <fullName evidence="1">Uncharacterized protein</fullName>
    </submittedName>
</protein>
<keyword evidence="2" id="KW-1185">Reference proteome</keyword>